<feature type="compositionally biased region" description="Low complexity" evidence="1">
    <location>
        <begin position="55"/>
        <end position="78"/>
    </location>
</feature>
<feature type="chain" id="PRO_5003320231" evidence="2">
    <location>
        <begin position="20"/>
        <end position="228"/>
    </location>
</feature>
<keyword evidence="2" id="KW-0732">Signal</keyword>
<keyword evidence="4" id="KW-1185">Reference proteome</keyword>
<evidence type="ECO:0000256" key="1">
    <source>
        <dbReference type="SAM" id="MobiDB-lite"/>
    </source>
</evidence>
<dbReference type="STRING" id="715226.ABI_09550"/>
<proteinExistence type="predicted"/>
<evidence type="ECO:0000256" key="2">
    <source>
        <dbReference type="SAM" id="SignalP"/>
    </source>
</evidence>
<gene>
    <name evidence="3" type="ORF">ABI_09550</name>
</gene>
<dbReference type="PROSITE" id="PS51257">
    <property type="entry name" value="PROKAR_LIPOPROTEIN"/>
    <property type="match status" value="1"/>
</dbReference>
<dbReference type="HOGENOM" id="CLU_1212788_0_0_5"/>
<accession>F4QGR6</accession>
<feature type="signal peptide" evidence="2">
    <location>
        <begin position="1"/>
        <end position="19"/>
    </location>
</feature>
<evidence type="ECO:0000313" key="3">
    <source>
        <dbReference type="EMBL" id="EGF92518.1"/>
    </source>
</evidence>
<sequence>MMTRSIFAVALVAALSLTACNPQPNNRAPQQNVGNNGPFAANDPNAAYPNPPAPYNNTGPQQPSPWPGAQQPSQQPGQQPVPQPGQPGMMPNTPPPLPGQMPGGAYPGNGAPLQLASAPQGMNRLNSQAGYVFRSGLNGQGPLPQQSRDTYNRLMAYFDAQPQVLGYTDDPSGRMSQVGFQATKNGAPVMGMLTVMQTQSGAVAILMLDSPDRFQSSMQAMMAAAQQP</sequence>
<name>F4QGR6_9CAUL</name>
<reference evidence="4" key="1">
    <citation type="submission" date="2011-03" db="EMBL/GenBank/DDBJ databases">
        <title>Draft genome sequence of Brevundimonas diminuta.</title>
        <authorList>
            <person name="Brown P.J.B."/>
            <person name="Buechlein A."/>
            <person name="Hemmerich C."/>
            <person name="Brun Y.V."/>
        </authorList>
    </citation>
    <scope>NUCLEOTIDE SEQUENCE [LARGE SCALE GENOMIC DNA]</scope>
    <source>
        <strain evidence="4">C19</strain>
    </source>
</reference>
<dbReference type="Proteomes" id="UP000006512">
    <property type="component" value="Unassembled WGS sequence"/>
</dbReference>
<dbReference type="EMBL" id="GL883077">
    <property type="protein sequence ID" value="EGF92518.1"/>
    <property type="molecule type" value="Genomic_DNA"/>
</dbReference>
<protein>
    <submittedName>
        <fullName evidence="3">X-type high-molecular-weight glutenin subunit</fullName>
    </submittedName>
</protein>
<dbReference type="AlphaFoldDB" id="F4QGR6"/>
<evidence type="ECO:0000313" key="4">
    <source>
        <dbReference type="Proteomes" id="UP000006512"/>
    </source>
</evidence>
<feature type="compositionally biased region" description="Low complexity" evidence="1">
    <location>
        <begin position="23"/>
        <end position="32"/>
    </location>
</feature>
<feature type="region of interest" description="Disordered" evidence="1">
    <location>
        <begin position="23"/>
        <end position="117"/>
    </location>
</feature>
<organism evidence="3 4">
    <name type="scientific">Asticcacaulis biprosthecium C19</name>
    <dbReference type="NCBI Taxonomy" id="715226"/>
    <lineage>
        <taxon>Bacteria</taxon>
        <taxon>Pseudomonadati</taxon>
        <taxon>Pseudomonadota</taxon>
        <taxon>Alphaproteobacteria</taxon>
        <taxon>Caulobacterales</taxon>
        <taxon>Caulobacteraceae</taxon>
        <taxon>Asticcacaulis</taxon>
    </lineage>
</organism>